<dbReference type="InterPro" id="IPR037069">
    <property type="entry name" value="AcylCoA_DH/ox_N_sf"/>
</dbReference>
<evidence type="ECO:0000256" key="5">
    <source>
        <dbReference type="ARBA" id="ARBA00023002"/>
    </source>
</evidence>
<dbReference type="GO" id="GO:0003995">
    <property type="term" value="F:acyl-CoA dehydrogenase activity"/>
    <property type="evidence" value="ECO:0007669"/>
    <property type="project" value="TreeGrafter"/>
</dbReference>
<reference evidence="8 9" key="1">
    <citation type="submission" date="2018-02" db="EMBL/GenBank/DDBJ databases">
        <title>Genomic Encyclopedia of Archaeal and Bacterial Type Strains, Phase II (KMG-II): from individual species to whole genera.</title>
        <authorList>
            <person name="Goeker M."/>
        </authorList>
    </citation>
    <scope>NUCLEOTIDE SEQUENCE [LARGE SCALE GENOMIC DNA]</scope>
    <source>
        <strain evidence="8 9">DSM 29526</strain>
    </source>
</reference>
<dbReference type="PIRSF" id="PIRSF016578">
    <property type="entry name" value="HsaA"/>
    <property type="match status" value="1"/>
</dbReference>
<dbReference type="Gene3D" id="1.20.140.10">
    <property type="entry name" value="Butyryl-CoA Dehydrogenase, subunit A, domain 3"/>
    <property type="match status" value="1"/>
</dbReference>
<dbReference type="AlphaFoldDB" id="A0A2S6IA01"/>
<dbReference type="EMBL" id="PTJC01000005">
    <property type="protein sequence ID" value="PPK88321.1"/>
    <property type="molecule type" value="Genomic_DNA"/>
</dbReference>
<comment type="caution">
    <text evidence="8">The sequence shown here is derived from an EMBL/GenBank/DDBJ whole genome shotgun (WGS) entry which is preliminary data.</text>
</comment>
<dbReference type="InterPro" id="IPR013786">
    <property type="entry name" value="AcylCoA_DH/ox_N"/>
</dbReference>
<comment type="similarity">
    <text evidence="2">Belongs to the acyl-CoA dehydrogenase family.</text>
</comment>
<dbReference type="GO" id="GO:0005737">
    <property type="term" value="C:cytoplasm"/>
    <property type="evidence" value="ECO:0007669"/>
    <property type="project" value="TreeGrafter"/>
</dbReference>
<name>A0A2S6IA01_9BACT</name>
<dbReference type="Gene3D" id="1.10.540.10">
    <property type="entry name" value="Acyl-CoA dehydrogenase/oxidase, N-terminal domain"/>
    <property type="match status" value="1"/>
</dbReference>
<dbReference type="Pfam" id="PF02771">
    <property type="entry name" value="Acyl-CoA_dh_N"/>
    <property type="match status" value="1"/>
</dbReference>
<keyword evidence="5" id="KW-0560">Oxidoreductase</keyword>
<dbReference type="GO" id="GO:0033539">
    <property type="term" value="P:fatty acid beta-oxidation using acyl-CoA dehydrogenase"/>
    <property type="evidence" value="ECO:0007669"/>
    <property type="project" value="TreeGrafter"/>
</dbReference>
<feature type="domain" description="Acyl-CoA dehydrogenase/oxidase N-terminal" evidence="7">
    <location>
        <begin position="20"/>
        <end position="116"/>
    </location>
</feature>
<dbReference type="Proteomes" id="UP000237662">
    <property type="component" value="Unassembled WGS sequence"/>
</dbReference>
<dbReference type="InterPro" id="IPR036250">
    <property type="entry name" value="AcylCo_DH-like_C"/>
</dbReference>
<keyword evidence="4" id="KW-0274">FAD</keyword>
<dbReference type="SUPFAM" id="SSF56645">
    <property type="entry name" value="Acyl-CoA dehydrogenase NM domain-like"/>
    <property type="match status" value="1"/>
</dbReference>
<keyword evidence="3" id="KW-0285">Flavoprotein</keyword>
<organism evidence="8 9">
    <name type="scientific">Neolewinella xylanilytica</name>
    <dbReference type="NCBI Taxonomy" id="1514080"/>
    <lineage>
        <taxon>Bacteria</taxon>
        <taxon>Pseudomonadati</taxon>
        <taxon>Bacteroidota</taxon>
        <taxon>Saprospiria</taxon>
        <taxon>Saprospirales</taxon>
        <taxon>Lewinellaceae</taxon>
        <taxon>Neolewinella</taxon>
    </lineage>
</organism>
<evidence type="ECO:0000256" key="1">
    <source>
        <dbReference type="ARBA" id="ARBA00001974"/>
    </source>
</evidence>
<evidence type="ECO:0000313" key="8">
    <source>
        <dbReference type="EMBL" id="PPK88321.1"/>
    </source>
</evidence>
<dbReference type="Gene3D" id="2.40.110.10">
    <property type="entry name" value="Butyryl-CoA Dehydrogenase, subunit A, domain 2"/>
    <property type="match status" value="1"/>
</dbReference>
<dbReference type="GO" id="GO:0050660">
    <property type="term" value="F:flavin adenine dinucleotide binding"/>
    <property type="evidence" value="ECO:0007669"/>
    <property type="project" value="InterPro"/>
</dbReference>
<dbReference type="PANTHER" id="PTHR48083:SF37">
    <property type="entry name" value="DEHYDROGENASE, PUTATIVE-RELATED"/>
    <property type="match status" value="1"/>
</dbReference>
<gene>
    <name evidence="8" type="ORF">CLV84_1286</name>
</gene>
<proteinExistence type="inferred from homology"/>
<dbReference type="InterPro" id="IPR009075">
    <property type="entry name" value="AcylCo_DH/oxidase_C"/>
</dbReference>
<dbReference type="SUPFAM" id="SSF47203">
    <property type="entry name" value="Acyl-CoA dehydrogenase C-terminal domain-like"/>
    <property type="match status" value="1"/>
</dbReference>
<evidence type="ECO:0000256" key="4">
    <source>
        <dbReference type="ARBA" id="ARBA00022827"/>
    </source>
</evidence>
<comment type="cofactor">
    <cofactor evidence="1">
        <name>FAD</name>
        <dbReference type="ChEBI" id="CHEBI:57692"/>
    </cofactor>
</comment>
<evidence type="ECO:0000259" key="7">
    <source>
        <dbReference type="Pfam" id="PF02771"/>
    </source>
</evidence>
<evidence type="ECO:0000256" key="3">
    <source>
        <dbReference type="ARBA" id="ARBA00022630"/>
    </source>
</evidence>
<dbReference type="CDD" id="cd00567">
    <property type="entry name" value="ACAD"/>
    <property type="match status" value="1"/>
</dbReference>
<evidence type="ECO:0000259" key="6">
    <source>
        <dbReference type="Pfam" id="PF00441"/>
    </source>
</evidence>
<dbReference type="InterPro" id="IPR009100">
    <property type="entry name" value="AcylCoA_DH/oxidase_NM_dom_sf"/>
</dbReference>
<dbReference type="InterPro" id="IPR046373">
    <property type="entry name" value="Acyl-CoA_Oxase/DH_mid-dom_sf"/>
</dbReference>
<feature type="domain" description="Acyl-CoA dehydrogenase/oxidase C-terminal" evidence="6">
    <location>
        <begin position="234"/>
        <end position="349"/>
    </location>
</feature>
<sequence length="371" mass="40059">MSANVNTGEFPSPNAIGQGVKNQFKEWAAETFAHGGYPASEMGVLANAGLLSCMLPGEPLDLTAPGRGKLLELLRTIGEGNLSVGRIYEGHVNAIQLIALYGTEAQRQRYFTDARRGHVFGVWNTEMADGVRFHPAPTGLRVSGSKSFCSGSIHVTRPIITGQLAPGGNTAGGWQMAVVPLDKHQPPVDRTFWTTTGMKNSVSHKIDFTDIHLAADDLLGQPNDYNRQPHLSGGAVRFAAVQLGGAEAILHATRTYLRQMERTADPHQRMRLGQMVIGVESGKLWLRRAGEMLDSQPDADAIVNMANQVRTAITGYCKECLELSDQSVGARGMLPPQPLARLHADLRVYLRQPAPDATLGAVGQYFLDGAS</sequence>
<dbReference type="PANTHER" id="PTHR48083">
    <property type="entry name" value="MEDIUM-CHAIN SPECIFIC ACYL-COA DEHYDROGENASE, MITOCHONDRIAL-RELATED"/>
    <property type="match status" value="1"/>
</dbReference>
<evidence type="ECO:0000313" key="9">
    <source>
        <dbReference type="Proteomes" id="UP000237662"/>
    </source>
</evidence>
<dbReference type="OrthoDB" id="571684at2"/>
<protein>
    <submittedName>
        <fullName evidence="8">Alkylation response protein AidB-like acyl-CoA dehydrogenase</fullName>
    </submittedName>
</protein>
<evidence type="ECO:0000256" key="2">
    <source>
        <dbReference type="ARBA" id="ARBA00009347"/>
    </source>
</evidence>
<dbReference type="Pfam" id="PF00441">
    <property type="entry name" value="Acyl-CoA_dh_1"/>
    <property type="match status" value="1"/>
</dbReference>
<dbReference type="RefSeq" id="WP_104418876.1">
    <property type="nucleotide sequence ID" value="NZ_PTJC01000005.1"/>
</dbReference>
<keyword evidence="9" id="KW-1185">Reference proteome</keyword>
<dbReference type="InterPro" id="IPR050741">
    <property type="entry name" value="Acyl-CoA_dehydrogenase"/>
</dbReference>
<accession>A0A2S6IA01</accession>